<dbReference type="SUPFAM" id="SSF56784">
    <property type="entry name" value="HAD-like"/>
    <property type="match status" value="1"/>
</dbReference>
<dbReference type="AlphaFoldDB" id="A0A367YTF0"/>
<evidence type="ECO:0000313" key="2">
    <source>
        <dbReference type="EMBL" id="RCK69166.1"/>
    </source>
</evidence>
<dbReference type="EMBL" id="QOUI01000007">
    <property type="protein sequence ID" value="RCK69166.1"/>
    <property type="molecule type" value="Genomic_DNA"/>
</dbReference>
<reference evidence="2 3" key="1">
    <citation type="submission" date="2018-07" db="EMBL/GenBank/DDBJ databases">
        <title>Desertimonas flava gen. nov. sp. nov.</title>
        <authorList>
            <person name="Liu S."/>
        </authorList>
    </citation>
    <scope>NUCLEOTIDE SEQUENCE [LARGE SCALE GENOMIC DNA]</scope>
    <source>
        <strain evidence="2 3">16Sb5-5</strain>
    </source>
</reference>
<proteinExistence type="predicted"/>
<gene>
    <name evidence="2" type="ORF">DT076_12585</name>
</gene>
<accession>A0A367YTF0</accession>
<sequence length="250" mass="26272">MGGARALRGAPRPHRSPGRRRVSAEPGATSGGRAPRYPVVLFDFDGTLGDTIELIVASTRHALSTVVGIEVDDRAARAWIGRPLREVLEEQHPERAEEILAAYLEWNLAHHDELIREVPGVPELLDALHAAGVRTGVVSSKRIETVRLGLDVLGLSERLPDVVGQEDTTVHKPGPDPLLLAASRMGVDPSACVYVGDAVVDVAAARAAGMAAVAVTWGAGTPEDLRTAGATELVGDAPALARVLGVDLPT</sequence>
<keyword evidence="2" id="KW-0378">Hydrolase</keyword>
<dbReference type="InterPro" id="IPR023198">
    <property type="entry name" value="PGP-like_dom2"/>
</dbReference>
<dbReference type="PANTHER" id="PTHR43434:SF1">
    <property type="entry name" value="PHOSPHOGLYCOLATE PHOSPHATASE"/>
    <property type="match status" value="1"/>
</dbReference>
<feature type="compositionally biased region" description="Basic residues" evidence="1">
    <location>
        <begin position="11"/>
        <end position="21"/>
    </location>
</feature>
<evidence type="ECO:0000313" key="3">
    <source>
        <dbReference type="Proteomes" id="UP000252770"/>
    </source>
</evidence>
<dbReference type="SFLD" id="SFLDS00003">
    <property type="entry name" value="Haloacid_Dehalogenase"/>
    <property type="match status" value="1"/>
</dbReference>
<dbReference type="InterPro" id="IPR006439">
    <property type="entry name" value="HAD-SF_hydro_IA"/>
</dbReference>
<dbReference type="NCBIfam" id="TIGR01509">
    <property type="entry name" value="HAD-SF-IA-v3"/>
    <property type="match status" value="1"/>
</dbReference>
<organism evidence="2 3">
    <name type="scientific">Desertihabitans brevis</name>
    <dbReference type="NCBI Taxonomy" id="2268447"/>
    <lineage>
        <taxon>Bacteria</taxon>
        <taxon>Bacillati</taxon>
        <taxon>Actinomycetota</taxon>
        <taxon>Actinomycetes</taxon>
        <taxon>Propionibacteriales</taxon>
        <taxon>Propionibacteriaceae</taxon>
        <taxon>Desertihabitans</taxon>
    </lineage>
</organism>
<dbReference type="Gene3D" id="1.10.150.240">
    <property type="entry name" value="Putative phosphatase, domain 2"/>
    <property type="match status" value="1"/>
</dbReference>
<feature type="region of interest" description="Disordered" evidence="1">
    <location>
        <begin position="1"/>
        <end position="31"/>
    </location>
</feature>
<dbReference type="PANTHER" id="PTHR43434">
    <property type="entry name" value="PHOSPHOGLYCOLATE PHOSPHATASE"/>
    <property type="match status" value="1"/>
</dbReference>
<dbReference type="Gene3D" id="3.40.50.1000">
    <property type="entry name" value="HAD superfamily/HAD-like"/>
    <property type="match status" value="1"/>
</dbReference>
<dbReference type="SFLD" id="SFLDG01129">
    <property type="entry name" value="C1.5:_HAD__Beta-PGM__Phosphata"/>
    <property type="match status" value="1"/>
</dbReference>
<dbReference type="InterPro" id="IPR023214">
    <property type="entry name" value="HAD_sf"/>
</dbReference>
<dbReference type="GO" id="GO:0008967">
    <property type="term" value="F:phosphoglycolate phosphatase activity"/>
    <property type="evidence" value="ECO:0007669"/>
    <property type="project" value="TreeGrafter"/>
</dbReference>
<dbReference type="GO" id="GO:0006281">
    <property type="term" value="P:DNA repair"/>
    <property type="evidence" value="ECO:0007669"/>
    <property type="project" value="TreeGrafter"/>
</dbReference>
<name>A0A367YTF0_9ACTN</name>
<comment type="caution">
    <text evidence="2">The sequence shown here is derived from an EMBL/GenBank/DDBJ whole genome shotgun (WGS) entry which is preliminary data.</text>
</comment>
<dbReference type="InterPro" id="IPR041492">
    <property type="entry name" value="HAD_2"/>
</dbReference>
<dbReference type="InterPro" id="IPR036412">
    <property type="entry name" value="HAD-like_sf"/>
</dbReference>
<dbReference type="SFLD" id="SFLDG01135">
    <property type="entry name" value="C1.5.6:_HAD__Beta-PGM__Phospha"/>
    <property type="match status" value="1"/>
</dbReference>
<dbReference type="Proteomes" id="UP000252770">
    <property type="component" value="Unassembled WGS sequence"/>
</dbReference>
<dbReference type="Pfam" id="PF13419">
    <property type="entry name" value="HAD_2"/>
    <property type="match status" value="1"/>
</dbReference>
<dbReference type="NCBIfam" id="TIGR01549">
    <property type="entry name" value="HAD-SF-IA-v1"/>
    <property type="match status" value="1"/>
</dbReference>
<protein>
    <submittedName>
        <fullName evidence="2">HAD family hydrolase</fullName>
    </submittedName>
</protein>
<evidence type="ECO:0000256" key="1">
    <source>
        <dbReference type="SAM" id="MobiDB-lite"/>
    </source>
</evidence>
<dbReference type="InterPro" id="IPR050155">
    <property type="entry name" value="HAD-like_hydrolase_sf"/>
</dbReference>
<keyword evidence="3" id="KW-1185">Reference proteome</keyword>